<keyword evidence="1" id="KW-1133">Transmembrane helix</keyword>
<reference evidence="2" key="1">
    <citation type="submission" date="2019-09" db="EMBL/GenBank/DDBJ databases">
        <authorList>
            <person name="Needham M D."/>
        </authorList>
    </citation>
    <scope>NUCLEOTIDE SEQUENCE</scope>
</reference>
<evidence type="ECO:0000313" key="2">
    <source>
        <dbReference type="EMBL" id="VVU94440.1"/>
    </source>
</evidence>
<name>A0A5E8CLT1_9ZZZZ</name>
<proteinExistence type="predicted"/>
<sequence length="231" mass="27678">MNIIKYLFLRKLRLYLLSVLIVYLIIQLNYFKQLYFNLRTGVKIISFFKNYFTIDFPIFDSAKIEPEALLVTEFVYKNNKGQTKLIKDDFNQYILVIFCLPILNDKFINNIKSNPNVSVYVIYEPLNLENVTFNKKKNVYYYQLSQFERNLYNGLINNNYPTYYLFKQIIANDNSLENKTENYELIDEVTAEKIILYNPTIRFIRNYYIGIILSFILFALIVIPKFIIIIK</sequence>
<keyword evidence="1" id="KW-0812">Transmembrane</keyword>
<gene>
    <name evidence="2" type="ORF">CPAV1605_162</name>
</gene>
<evidence type="ECO:0000256" key="1">
    <source>
        <dbReference type="SAM" id="Phobius"/>
    </source>
</evidence>
<protein>
    <submittedName>
        <fullName evidence="2">Uncharacterized protein</fullName>
    </submittedName>
</protein>
<keyword evidence="1" id="KW-0472">Membrane</keyword>
<feature type="transmembrane region" description="Helical" evidence="1">
    <location>
        <begin position="207"/>
        <end position="230"/>
    </location>
</feature>
<dbReference type="AlphaFoldDB" id="A0A5E8CLT1"/>
<organism evidence="2">
    <name type="scientific">seawater metagenome</name>
    <dbReference type="NCBI Taxonomy" id="1561972"/>
    <lineage>
        <taxon>unclassified sequences</taxon>
        <taxon>metagenomes</taxon>
        <taxon>ecological metagenomes</taxon>
    </lineage>
</organism>
<dbReference type="EMBL" id="CABVLZ010000001">
    <property type="protein sequence ID" value="VVU94440.1"/>
    <property type="molecule type" value="Genomic_DNA"/>
</dbReference>
<accession>A0A5E8CLT1</accession>
<feature type="transmembrane region" description="Helical" evidence="1">
    <location>
        <begin position="12"/>
        <end position="31"/>
    </location>
</feature>